<reference evidence="2" key="1">
    <citation type="journal article" date="2014" name="Int. J. Syst. Evol. Microbiol.">
        <title>Complete genome sequence of Corynebacterium casei LMG S-19264T (=DSM 44701T), isolated from a smear-ripened cheese.</title>
        <authorList>
            <consortium name="US DOE Joint Genome Institute (JGI-PGF)"/>
            <person name="Walter F."/>
            <person name="Albersmeier A."/>
            <person name="Kalinowski J."/>
            <person name="Ruckert C."/>
        </authorList>
    </citation>
    <scope>NUCLEOTIDE SEQUENCE</scope>
    <source>
        <strain evidence="2">CGMCC 1.16548</strain>
    </source>
</reference>
<keyword evidence="3" id="KW-1185">Reference proteome</keyword>
<feature type="transmembrane region" description="Helical" evidence="1">
    <location>
        <begin position="20"/>
        <end position="41"/>
    </location>
</feature>
<dbReference type="RefSeq" id="WP_191283599.1">
    <property type="nucleotide sequence ID" value="NZ_BNAI01000004.1"/>
</dbReference>
<evidence type="ECO:0000313" key="2">
    <source>
        <dbReference type="EMBL" id="GHF20950.1"/>
    </source>
</evidence>
<name>A0A8J3M1F0_9MICO</name>
<protein>
    <submittedName>
        <fullName evidence="2">Uncharacterized protein</fullName>
    </submittedName>
</protein>
<dbReference type="Pfam" id="PF07963">
    <property type="entry name" value="N_methyl"/>
    <property type="match status" value="1"/>
</dbReference>
<dbReference type="Proteomes" id="UP000617531">
    <property type="component" value="Unassembled WGS sequence"/>
</dbReference>
<organism evidence="2 3">
    <name type="scientific">Pseudolysinimonas yzui</name>
    <dbReference type="NCBI Taxonomy" id="2708254"/>
    <lineage>
        <taxon>Bacteria</taxon>
        <taxon>Bacillati</taxon>
        <taxon>Actinomycetota</taxon>
        <taxon>Actinomycetes</taxon>
        <taxon>Micrococcales</taxon>
        <taxon>Microbacteriaceae</taxon>
        <taxon>Pseudolysinimonas</taxon>
    </lineage>
</organism>
<dbReference type="InterPro" id="IPR012902">
    <property type="entry name" value="N_methyl_site"/>
</dbReference>
<evidence type="ECO:0000256" key="1">
    <source>
        <dbReference type="SAM" id="Phobius"/>
    </source>
</evidence>
<accession>A0A8J3M1F0</accession>
<proteinExistence type="predicted"/>
<keyword evidence="1" id="KW-0812">Transmembrane</keyword>
<keyword evidence="1" id="KW-0472">Membrane</keyword>
<dbReference type="AlphaFoldDB" id="A0A8J3M1F0"/>
<sequence length="137" mass="14014">MFHHRFTERLRSDDAGLGLVEIVVAMFLIAILALSLAPLLIQGMKATVRNATLVAATQLANESIALAQAESPVCADVTATAGVRDLTDARGVQLQATTVAGACPAGGTGTVAISVDVVRLDTGETVAEAATLVFVTP</sequence>
<evidence type="ECO:0000313" key="3">
    <source>
        <dbReference type="Proteomes" id="UP000617531"/>
    </source>
</evidence>
<keyword evidence="1" id="KW-1133">Transmembrane helix</keyword>
<reference evidence="2" key="2">
    <citation type="submission" date="2020-09" db="EMBL/GenBank/DDBJ databases">
        <authorList>
            <person name="Sun Q."/>
            <person name="Zhou Y."/>
        </authorList>
    </citation>
    <scope>NUCLEOTIDE SEQUENCE</scope>
    <source>
        <strain evidence="2">CGMCC 1.16548</strain>
    </source>
</reference>
<comment type="caution">
    <text evidence="2">The sequence shown here is derived from an EMBL/GenBank/DDBJ whole genome shotgun (WGS) entry which is preliminary data.</text>
</comment>
<dbReference type="EMBL" id="BNAI01000004">
    <property type="protein sequence ID" value="GHF20950.1"/>
    <property type="molecule type" value="Genomic_DNA"/>
</dbReference>
<gene>
    <name evidence="2" type="ORF">GCM10011600_22490</name>
</gene>